<sequence>MCGNAVVWKPSEKTPLTALACQALLARALQDYGEAPAGLAEVLIGGRQLG</sequence>
<evidence type="ECO:0000313" key="4">
    <source>
        <dbReference type="Proteomes" id="UP000018679"/>
    </source>
</evidence>
<accession>A0AAI9NDD4</accession>
<comment type="caution">
    <text evidence="3">The sequence shown here is derived from an EMBL/GenBank/DDBJ whole genome shotgun (WGS) entry which is preliminary data.</text>
</comment>
<evidence type="ECO:0000259" key="2">
    <source>
        <dbReference type="Pfam" id="PF00171"/>
    </source>
</evidence>
<dbReference type="Proteomes" id="UP000018679">
    <property type="component" value="Unassembled WGS sequence"/>
</dbReference>
<dbReference type="EMBL" id="AXSB02000037">
    <property type="protein sequence ID" value="ETH29654.1"/>
    <property type="molecule type" value="Genomic_DNA"/>
</dbReference>
<organism evidence="3 4">
    <name type="scientific">Bordetella pertussis CHLA-26</name>
    <dbReference type="NCBI Taxonomy" id="1331284"/>
    <lineage>
        <taxon>Bacteria</taxon>
        <taxon>Pseudomonadati</taxon>
        <taxon>Pseudomonadota</taxon>
        <taxon>Betaproteobacteria</taxon>
        <taxon>Burkholderiales</taxon>
        <taxon>Alcaligenaceae</taxon>
        <taxon>Bordetella</taxon>
    </lineage>
</organism>
<dbReference type="InterPro" id="IPR015590">
    <property type="entry name" value="Aldehyde_DH_dom"/>
</dbReference>
<dbReference type="SUPFAM" id="SSF53720">
    <property type="entry name" value="ALDH-like"/>
    <property type="match status" value="1"/>
</dbReference>
<proteinExistence type="predicted"/>
<protein>
    <submittedName>
        <fullName evidence="3">Aldehyde dehydrogenase (NAD) domain protein</fullName>
    </submittedName>
</protein>
<dbReference type="InterPro" id="IPR016162">
    <property type="entry name" value="Ald_DH_N"/>
</dbReference>
<dbReference type="Gene3D" id="3.40.605.10">
    <property type="entry name" value="Aldehyde Dehydrogenase, Chain A, domain 1"/>
    <property type="match status" value="1"/>
</dbReference>
<dbReference type="InterPro" id="IPR016161">
    <property type="entry name" value="Ald_DH/histidinol_DH"/>
</dbReference>
<name>A0AAI9NDD4_BORPT</name>
<evidence type="ECO:0000256" key="1">
    <source>
        <dbReference type="ARBA" id="ARBA00023002"/>
    </source>
</evidence>
<keyword evidence="1" id="KW-0560">Oxidoreductase</keyword>
<gene>
    <name evidence="3" type="ORF">L566_0725</name>
</gene>
<reference evidence="3 4" key="1">
    <citation type="journal article" date="2013" name="Genome Announc.">
        <title>Genome Sequences of 28 Bordetella pertussis U.S. Outbreak Strains Dating from 2010 to 2012.</title>
        <authorList>
            <person name="Harvill E.T."/>
            <person name="Goodfield L.L."/>
            <person name="Ivanov Y."/>
            <person name="Meyer J.A."/>
            <person name="Newth C."/>
            <person name="Cassiday P."/>
            <person name="Tondella M.L."/>
            <person name="Liao P."/>
            <person name="Zimmerman J."/>
            <person name="Meert K."/>
            <person name="Wessel D."/>
            <person name="Berger J."/>
            <person name="Dean J.M."/>
            <person name="Holubkov R."/>
            <person name="Burr J."/>
            <person name="Liu T."/>
            <person name="Brinkac L."/>
            <person name="Kim M."/>
            <person name="Losada L."/>
        </authorList>
    </citation>
    <scope>NUCLEOTIDE SEQUENCE [LARGE SCALE GENOMIC DNA]</scope>
    <source>
        <strain evidence="3 4">CHLA-26</strain>
    </source>
</reference>
<dbReference type="GO" id="GO:0016491">
    <property type="term" value="F:oxidoreductase activity"/>
    <property type="evidence" value="ECO:0007669"/>
    <property type="project" value="UniProtKB-KW"/>
</dbReference>
<feature type="domain" description="Aldehyde dehydrogenase" evidence="2">
    <location>
        <begin position="1"/>
        <end position="49"/>
    </location>
</feature>
<dbReference type="AlphaFoldDB" id="A0AAI9NDD4"/>
<dbReference type="Pfam" id="PF00171">
    <property type="entry name" value="Aldedh"/>
    <property type="match status" value="1"/>
</dbReference>
<evidence type="ECO:0000313" key="3">
    <source>
        <dbReference type="EMBL" id="ETH29654.1"/>
    </source>
</evidence>